<protein>
    <submittedName>
        <fullName evidence="14">Tensin</fullName>
    </submittedName>
</protein>
<evidence type="ECO:0000256" key="5">
    <source>
        <dbReference type="ARBA" id="ARBA00022833"/>
    </source>
</evidence>
<dbReference type="InterPro" id="IPR051484">
    <property type="entry name" value="Tensin_PTEN_phosphatase"/>
</dbReference>
<dbReference type="InterPro" id="IPR029023">
    <property type="entry name" value="Tensin_phosphatase"/>
</dbReference>
<evidence type="ECO:0000259" key="12">
    <source>
        <dbReference type="PROSITE" id="PS51181"/>
    </source>
</evidence>
<evidence type="ECO:0000259" key="13">
    <source>
        <dbReference type="PROSITE" id="PS51182"/>
    </source>
</evidence>
<feature type="domain" description="Phorbol-ester/DAG-type" evidence="11">
    <location>
        <begin position="38"/>
        <end position="85"/>
    </location>
</feature>
<organism evidence="14">
    <name type="scientific">Riptortus pedestris</name>
    <name type="common">Bean bug</name>
    <dbReference type="NCBI Taxonomy" id="329032"/>
    <lineage>
        <taxon>Eukaryota</taxon>
        <taxon>Metazoa</taxon>
        <taxon>Ecdysozoa</taxon>
        <taxon>Arthropoda</taxon>
        <taxon>Hexapoda</taxon>
        <taxon>Insecta</taxon>
        <taxon>Pterygota</taxon>
        <taxon>Neoptera</taxon>
        <taxon>Paraneoptera</taxon>
        <taxon>Hemiptera</taxon>
        <taxon>Heteroptera</taxon>
        <taxon>Panheteroptera</taxon>
        <taxon>Pentatomomorpha</taxon>
        <taxon>Coreoidea</taxon>
        <taxon>Alydidae</taxon>
        <taxon>Riptortus</taxon>
    </lineage>
</organism>
<dbReference type="InterPro" id="IPR046349">
    <property type="entry name" value="C1-like_sf"/>
</dbReference>
<reference evidence="14" key="1">
    <citation type="journal article" date="2013" name="PLoS ONE">
        <title>Gene expression in gut symbiotic organ of stinkbug affected by extracellular bacterial symbiont.</title>
        <authorList>
            <person name="Futahashi R."/>
            <person name="Tanaka K."/>
            <person name="Tanahashi M."/>
            <person name="Nikoh N."/>
            <person name="Kikuchi Y."/>
            <person name="Lee B.L."/>
            <person name="Fukatsu T."/>
        </authorList>
    </citation>
    <scope>NUCLEOTIDE SEQUENCE</scope>
    <source>
        <tissue evidence="14">Midgut</tissue>
    </source>
</reference>
<dbReference type="PANTHER" id="PTHR45734">
    <property type="entry name" value="TENSIN"/>
    <property type="match status" value="1"/>
</dbReference>
<keyword evidence="7 8" id="KW-0727">SH2 domain</keyword>
<dbReference type="SMART" id="SM00462">
    <property type="entry name" value="PTB"/>
    <property type="match status" value="1"/>
</dbReference>
<evidence type="ECO:0000256" key="4">
    <source>
        <dbReference type="ARBA" id="ARBA00022723"/>
    </source>
</evidence>
<evidence type="ECO:0000259" key="11">
    <source>
        <dbReference type="PROSITE" id="PS50081"/>
    </source>
</evidence>
<dbReference type="GO" id="GO:0046872">
    <property type="term" value="F:metal ion binding"/>
    <property type="evidence" value="ECO:0007669"/>
    <property type="project" value="UniProtKB-KW"/>
</dbReference>
<keyword evidence="4" id="KW-0479">Metal-binding</keyword>
<dbReference type="InterPro" id="IPR036860">
    <property type="entry name" value="SH2_dom_sf"/>
</dbReference>
<dbReference type="InterPro" id="IPR013625">
    <property type="entry name" value="PTB"/>
</dbReference>
<feature type="region of interest" description="Disordered" evidence="9">
    <location>
        <begin position="83"/>
        <end position="102"/>
    </location>
</feature>
<keyword evidence="5" id="KW-0862">Zinc</keyword>
<dbReference type="InterPro" id="IPR014020">
    <property type="entry name" value="Tensin_C2-dom"/>
</dbReference>
<dbReference type="InterPro" id="IPR033929">
    <property type="entry name" value="Tensin_PTB"/>
</dbReference>
<comment type="subcellular location">
    <subcellularLocation>
        <location evidence="1">Cell junction</location>
    </subcellularLocation>
</comment>
<dbReference type="SUPFAM" id="SSF52799">
    <property type="entry name" value="(Phosphotyrosine protein) phosphatases II"/>
    <property type="match status" value="1"/>
</dbReference>
<dbReference type="Pfam" id="PF00017">
    <property type="entry name" value="SH2"/>
    <property type="match status" value="1"/>
</dbReference>
<dbReference type="SUPFAM" id="SSF57889">
    <property type="entry name" value="Cysteine-rich domain"/>
    <property type="match status" value="1"/>
</dbReference>
<dbReference type="Pfam" id="PF10409">
    <property type="entry name" value="PTEN_C2"/>
    <property type="match status" value="1"/>
</dbReference>
<dbReference type="Gene3D" id="2.30.29.30">
    <property type="entry name" value="Pleckstrin-homology domain (PH domain)/Phosphotyrosine-binding domain (PTB)"/>
    <property type="match status" value="1"/>
</dbReference>
<dbReference type="PANTHER" id="PTHR45734:SF10">
    <property type="entry name" value="BLISTERY, ISOFORM A"/>
    <property type="match status" value="1"/>
</dbReference>
<dbReference type="CDD" id="cd01213">
    <property type="entry name" value="PTB_tensin"/>
    <property type="match status" value="1"/>
</dbReference>
<dbReference type="InterPro" id="IPR011993">
    <property type="entry name" value="PH-like_dom_sf"/>
</dbReference>
<dbReference type="SMART" id="SM00252">
    <property type="entry name" value="SH2"/>
    <property type="match status" value="1"/>
</dbReference>
<dbReference type="Pfam" id="PF00130">
    <property type="entry name" value="C1_1"/>
    <property type="match status" value="1"/>
</dbReference>
<feature type="domain" description="Phosphatase tensin-type" evidence="12">
    <location>
        <begin position="133"/>
        <end position="305"/>
    </location>
</feature>
<dbReference type="GO" id="GO:0005925">
    <property type="term" value="C:focal adhesion"/>
    <property type="evidence" value="ECO:0007669"/>
    <property type="project" value="TreeGrafter"/>
</dbReference>
<evidence type="ECO:0000256" key="2">
    <source>
        <dbReference type="ARBA" id="ARBA00007881"/>
    </source>
</evidence>
<feature type="compositionally biased region" description="Polar residues" evidence="9">
    <location>
        <begin position="845"/>
        <end position="869"/>
    </location>
</feature>
<feature type="region of interest" description="Disordered" evidence="9">
    <location>
        <begin position="483"/>
        <end position="510"/>
    </location>
</feature>
<evidence type="ECO:0000256" key="9">
    <source>
        <dbReference type="SAM" id="MobiDB-lite"/>
    </source>
</evidence>
<proteinExistence type="evidence at transcript level"/>
<evidence type="ECO:0000256" key="6">
    <source>
        <dbReference type="ARBA" id="ARBA00022949"/>
    </source>
</evidence>
<dbReference type="InterPro" id="IPR000980">
    <property type="entry name" value="SH2"/>
</dbReference>
<dbReference type="Gene3D" id="3.30.505.10">
    <property type="entry name" value="SH2 domain"/>
    <property type="match status" value="1"/>
</dbReference>
<feature type="compositionally biased region" description="Basic and acidic residues" evidence="9">
    <location>
        <begin position="713"/>
        <end position="725"/>
    </location>
</feature>
<comment type="similarity">
    <text evidence="2">Belongs to the PTEN phosphatase protein family.</text>
</comment>
<feature type="region of interest" description="Disordered" evidence="9">
    <location>
        <begin position="641"/>
        <end position="897"/>
    </location>
</feature>
<dbReference type="InterPro" id="IPR035892">
    <property type="entry name" value="C2_domain_sf"/>
</dbReference>
<dbReference type="PROSITE" id="PS51181">
    <property type="entry name" value="PPASE_TENSIN"/>
    <property type="match status" value="1"/>
</dbReference>
<keyword evidence="6" id="KW-0965">Cell junction</keyword>
<dbReference type="Gene3D" id="3.30.60.20">
    <property type="match status" value="1"/>
</dbReference>
<dbReference type="Pfam" id="PF08416">
    <property type="entry name" value="PTB"/>
    <property type="match status" value="1"/>
</dbReference>
<feature type="compositionally biased region" description="Basic and acidic residues" evidence="9">
    <location>
        <begin position="830"/>
        <end position="844"/>
    </location>
</feature>
<sequence length="1175" mass="128071">MPWLNSCLCSPDERPRPYVTPPLHLLLKGGEPSEAGQCHAFRSKVFKKPRPCHMCHQPIHNEGSTCRVCKYVCHKSCEGKVSPPAVRRAGEEPSYASPSSLGRALNSIDNAADYSSRPNTPHKTLEEWGETPRSSRRREPTMDLSYVTERILALWFPGEMSASEYRAGHQQTAHMLQSKHGSAYMVFNLSEPRGGMRRQHGRVKECGWPPALAPPLERLCSVCKDLDTWLGGSSSRVAVLHVRGERERIGVVVAAYMHYSSICGSPEQALDRFAMKRYLDHKIGDLDLPSNRRYVEYFSGLLSGSIRINSSPLYLSHVTVLGAPSFTASGGCRAFIKVYEGLVPVYTSGVHSVGPDTREFTVNLGRPGLQLRGDILLKCYHRNYNVDEELSPGSSIGSSSTATAQRELVFACQFHTCAVTYHTLTFTRTELDSACSDPRFPSDGAVQLHFAGLERRGPPPAPTPAVPVDTSADHVTSWDSYQHLDFTPPLSPDSDEEQPDDGGGVRHTYGPVDGSLYAVVRTEPTCPGSMDSGISSSTVRLEQHRELDKLLSDMLLTVRDIPDPDIPYHARLDSRPFTYGLASPSLVRKASPQQQASPDFHEGYVSQPLYSTVTNNESVVTGSISQDSSNHLSWLERQQAKLRERRNERSAILGSEVGRRETGYSSDQPASGGGTGDYSVPLHINTSKGGGSSAPVSPLLPQRSSSVRLARARSADRAAHLRRETSPTGTSDVDSGLLSLAENGAGSSLAGDEPSTTSSTEPTVEQWPAAPSDIQLRDEGYTASETSPGTSPRPQTPAFPVHPRTPYSNGGTPNGGFDLSSLPPKSPTAIRREWGESTLSREHSVNSSRGYDSSSEQYSPKSPVTNGSLGQYGGSPYYGTGRRGSLRSESPQEVSPAHVKFVRGTSKFWYKPNISREEAIAMLRDKAPGTFVVRDSNSFPGAFGLALKVASPPAPTRSPPTPEDLVRHFLIEPTSRGVRFRGCPNEPVFSSLSALVYQHTLTSLALPCHLVLPESDPAAPRVTTSAQILQTQGAACSVLYLMTVETESLTGPRAVSRSIGKLFATSPLPQAVEVNFKVSSQGITLTDHGRVLFFRRHYPMSTITHCGLDPDDRRWKHSDEKPNLHCFGFVARKPGSKADNECHIFCELEAEQPATAIVNFVAKLMLSSQNKSNIV</sequence>
<keyword evidence="3" id="KW-0597">Phosphoprotein</keyword>
<dbReference type="EMBL" id="AK418109">
    <property type="protein sequence ID" value="BAN21324.1"/>
    <property type="molecule type" value="mRNA"/>
</dbReference>
<evidence type="ECO:0000256" key="3">
    <source>
        <dbReference type="ARBA" id="ARBA00022553"/>
    </source>
</evidence>
<evidence type="ECO:0000256" key="1">
    <source>
        <dbReference type="ARBA" id="ARBA00004282"/>
    </source>
</evidence>
<dbReference type="InterPro" id="IPR029021">
    <property type="entry name" value="Prot-tyrosine_phosphatase-like"/>
</dbReference>
<dbReference type="SUPFAM" id="SSF49562">
    <property type="entry name" value="C2 domain (Calcium/lipid-binding domain, CaLB)"/>
    <property type="match status" value="1"/>
</dbReference>
<dbReference type="InterPro" id="IPR002219">
    <property type="entry name" value="PKC_DAG/PE"/>
</dbReference>
<name>R4WE52_RIPPE</name>
<accession>R4WE52</accession>
<feature type="domain" description="SH2" evidence="10">
    <location>
        <begin position="909"/>
        <end position="1014"/>
    </location>
</feature>
<dbReference type="PROSITE" id="PS50081">
    <property type="entry name" value="ZF_DAG_PE_2"/>
    <property type="match status" value="1"/>
</dbReference>
<dbReference type="SUPFAM" id="SSF55550">
    <property type="entry name" value="SH2 domain"/>
    <property type="match status" value="1"/>
</dbReference>
<feature type="compositionally biased region" description="Polar residues" evidence="9">
    <location>
        <begin position="783"/>
        <end position="793"/>
    </location>
</feature>
<dbReference type="Gene3D" id="2.60.40.1110">
    <property type="match status" value="1"/>
</dbReference>
<feature type="domain" description="C2 tensin-type" evidence="13">
    <location>
        <begin position="310"/>
        <end position="453"/>
    </location>
</feature>
<dbReference type="PROSITE" id="PS51182">
    <property type="entry name" value="C2_TENSIN"/>
    <property type="match status" value="1"/>
</dbReference>
<dbReference type="PROSITE" id="PS50001">
    <property type="entry name" value="SH2"/>
    <property type="match status" value="1"/>
</dbReference>
<feature type="compositionally biased region" description="Low complexity" evidence="9">
    <location>
        <begin position="753"/>
        <end position="763"/>
    </location>
</feature>
<dbReference type="Gene3D" id="3.90.190.10">
    <property type="entry name" value="Protein tyrosine phosphatase superfamily"/>
    <property type="match status" value="1"/>
</dbReference>
<evidence type="ECO:0000259" key="10">
    <source>
        <dbReference type="PROSITE" id="PS50001"/>
    </source>
</evidence>
<evidence type="ECO:0000313" key="14">
    <source>
        <dbReference type="EMBL" id="BAN21324.1"/>
    </source>
</evidence>
<dbReference type="AlphaFoldDB" id="R4WE52"/>
<dbReference type="CDD" id="cd20826">
    <property type="entry name" value="C1_TNS2-like"/>
    <property type="match status" value="1"/>
</dbReference>
<evidence type="ECO:0000256" key="8">
    <source>
        <dbReference type="PROSITE-ProRule" id="PRU00191"/>
    </source>
</evidence>
<dbReference type="SMART" id="SM01326">
    <property type="entry name" value="PTEN_C2"/>
    <property type="match status" value="1"/>
</dbReference>
<evidence type="ECO:0000256" key="7">
    <source>
        <dbReference type="ARBA" id="ARBA00022999"/>
    </source>
</evidence>
<feature type="region of interest" description="Disordered" evidence="9">
    <location>
        <begin position="111"/>
        <end position="141"/>
    </location>
</feature>
<dbReference type="SUPFAM" id="SSF50729">
    <property type="entry name" value="PH domain-like"/>
    <property type="match status" value="1"/>
</dbReference>
<dbReference type="InterPro" id="IPR006020">
    <property type="entry name" value="PTB/PI_dom"/>
</dbReference>